<name>A0A917TKU1_9BACI</name>
<keyword evidence="3 5" id="KW-1133">Transmembrane helix</keyword>
<evidence type="ECO:0000313" key="7">
    <source>
        <dbReference type="Proteomes" id="UP000618460"/>
    </source>
</evidence>
<dbReference type="PANTHER" id="PTHR37306">
    <property type="entry name" value="COLICIN V PRODUCTION PROTEIN"/>
    <property type="match status" value="1"/>
</dbReference>
<dbReference type="GO" id="GO:0016020">
    <property type="term" value="C:membrane"/>
    <property type="evidence" value="ECO:0007669"/>
    <property type="project" value="UniProtKB-SubCell"/>
</dbReference>
<keyword evidence="7" id="KW-1185">Reference proteome</keyword>
<dbReference type="Proteomes" id="UP000618460">
    <property type="component" value="Unassembled WGS sequence"/>
</dbReference>
<dbReference type="InterPro" id="IPR003825">
    <property type="entry name" value="Colicin-V_CvpA"/>
</dbReference>
<reference evidence="6" key="1">
    <citation type="journal article" date="2014" name="Int. J. Syst. Evol. Microbiol.">
        <title>Complete genome sequence of Corynebacterium casei LMG S-19264T (=DSM 44701T), isolated from a smear-ripened cheese.</title>
        <authorList>
            <consortium name="US DOE Joint Genome Institute (JGI-PGF)"/>
            <person name="Walter F."/>
            <person name="Albersmeier A."/>
            <person name="Kalinowski J."/>
            <person name="Ruckert C."/>
        </authorList>
    </citation>
    <scope>NUCLEOTIDE SEQUENCE</scope>
    <source>
        <strain evidence="6">CGMCC 1.6333</strain>
    </source>
</reference>
<feature type="transmembrane region" description="Helical" evidence="5">
    <location>
        <begin position="21"/>
        <end position="43"/>
    </location>
</feature>
<protein>
    <submittedName>
        <fullName evidence="6">Transmembrane protein YshB</fullName>
    </submittedName>
</protein>
<dbReference type="GO" id="GO:0009403">
    <property type="term" value="P:toxin biosynthetic process"/>
    <property type="evidence" value="ECO:0007669"/>
    <property type="project" value="InterPro"/>
</dbReference>
<organism evidence="6 7">
    <name type="scientific">Paraliobacillus quinghaiensis</name>
    <dbReference type="NCBI Taxonomy" id="470815"/>
    <lineage>
        <taxon>Bacteria</taxon>
        <taxon>Bacillati</taxon>
        <taxon>Bacillota</taxon>
        <taxon>Bacilli</taxon>
        <taxon>Bacillales</taxon>
        <taxon>Bacillaceae</taxon>
        <taxon>Paraliobacillus</taxon>
    </lineage>
</organism>
<accession>A0A917TKU1</accession>
<feature type="transmembrane region" description="Helical" evidence="5">
    <location>
        <begin position="77"/>
        <end position="105"/>
    </location>
</feature>
<keyword evidence="2 5" id="KW-0812">Transmembrane</keyword>
<dbReference type="OrthoDB" id="1809613at2"/>
<evidence type="ECO:0000256" key="5">
    <source>
        <dbReference type="SAM" id="Phobius"/>
    </source>
</evidence>
<keyword evidence="4 5" id="KW-0472">Membrane</keyword>
<evidence type="ECO:0000256" key="3">
    <source>
        <dbReference type="ARBA" id="ARBA00022989"/>
    </source>
</evidence>
<gene>
    <name evidence="6" type="primary">yshB</name>
    <name evidence="6" type="ORF">GCM10011351_10910</name>
</gene>
<dbReference type="EMBL" id="BMLG01000003">
    <property type="protein sequence ID" value="GGM26971.1"/>
    <property type="molecule type" value="Genomic_DNA"/>
</dbReference>
<evidence type="ECO:0000313" key="6">
    <source>
        <dbReference type="EMBL" id="GGM26971.1"/>
    </source>
</evidence>
<dbReference type="Pfam" id="PF02674">
    <property type="entry name" value="Colicin_V"/>
    <property type="match status" value="1"/>
</dbReference>
<sequence>MTDIILIVLLILGILRGLKRGFILQAFHLIGFIVAFIVAVLYYDNLSNQLNMWIPYPGLPEGETWAVFLESLPLESAFYNAIAFAILFFVTKIIISIISSMLDFVAELPILHSVNRLLGAVLGLLETYFVMFVILYIAALLPVGFIQEAIEGSSIATLIIDNTPVLSEQIKSLWFEHVITLISN</sequence>
<reference evidence="6" key="2">
    <citation type="submission" date="2020-09" db="EMBL/GenBank/DDBJ databases">
        <authorList>
            <person name="Sun Q."/>
            <person name="Zhou Y."/>
        </authorList>
    </citation>
    <scope>NUCLEOTIDE SEQUENCE</scope>
    <source>
        <strain evidence="6">CGMCC 1.6333</strain>
    </source>
</reference>
<dbReference type="PANTHER" id="PTHR37306:SF1">
    <property type="entry name" value="COLICIN V PRODUCTION PROTEIN"/>
    <property type="match status" value="1"/>
</dbReference>
<comment type="caution">
    <text evidence="6">The sequence shown here is derived from an EMBL/GenBank/DDBJ whole genome shotgun (WGS) entry which is preliminary data.</text>
</comment>
<dbReference type="RefSeq" id="WP_117154811.1">
    <property type="nucleotide sequence ID" value="NZ_BMLG01000003.1"/>
</dbReference>
<evidence type="ECO:0000256" key="1">
    <source>
        <dbReference type="ARBA" id="ARBA00004141"/>
    </source>
</evidence>
<proteinExistence type="predicted"/>
<comment type="subcellular location">
    <subcellularLocation>
        <location evidence="1">Membrane</location>
        <topology evidence="1">Multi-pass membrane protein</topology>
    </subcellularLocation>
</comment>
<feature type="transmembrane region" description="Helical" evidence="5">
    <location>
        <begin position="117"/>
        <end position="141"/>
    </location>
</feature>
<evidence type="ECO:0000256" key="2">
    <source>
        <dbReference type="ARBA" id="ARBA00022692"/>
    </source>
</evidence>
<dbReference type="AlphaFoldDB" id="A0A917TKU1"/>
<evidence type="ECO:0000256" key="4">
    <source>
        <dbReference type="ARBA" id="ARBA00023136"/>
    </source>
</evidence>